<name>A0A6J1CRU0_MOMCH</name>
<proteinExistence type="inferred from homology"/>
<protein>
    <recommendedName>
        <fullName evidence="6">S-protein homolog</fullName>
    </recommendedName>
</protein>
<accession>A0A6J1CRU0</accession>
<evidence type="ECO:0000256" key="1">
    <source>
        <dbReference type="ARBA" id="ARBA00004613"/>
    </source>
</evidence>
<evidence type="ECO:0000256" key="3">
    <source>
        <dbReference type="ARBA" id="ARBA00022471"/>
    </source>
</evidence>
<dbReference type="Pfam" id="PF05938">
    <property type="entry name" value="Self-incomp_S1"/>
    <property type="match status" value="1"/>
</dbReference>
<keyword evidence="4 6" id="KW-0964">Secreted</keyword>
<dbReference type="KEGG" id="mcha:111013603"/>
<gene>
    <name evidence="8" type="primary">LOC111013603</name>
</gene>
<reference evidence="8" key="1">
    <citation type="submission" date="2025-08" db="UniProtKB">
        <authorList>
            <consortium name="RefSeq"/>
        </authorList>
    </citation>
    <scope>IDENTIFICATION</scope>
    <source>
        <strain evidence="8">OHB3-1</strain>
    </source>
</reference>
<dbReference type="AlphaFoldDB" id="A0A6J1CRU0"/>
<feature type="chain" id="PRO_5027152263" description="S-protein homolog" evidence="6">
    <location>
        <begin position="32"/>
        <end position="149"/>
    </location>
</feature>
<evidence type="ECO:0000256" key="4">
    <source>
        <dbReference type="ARBA" id="ARBA00022525"/>
    </source>
</evidence>
<sequence length="149" mass="17610">MSQAMGVRSTKKHFLVFLLVLSLVILEPIEAFSELKKWQIHVVNGLSNGQTLFVHCKSKDNDLGEHNLNSGTEFNWTFRVNLWNTTLFWCYLHKPDGKSASFDVFWVEKKSIWLFYRCYHSNCIWTAKDDGIYLRDNPVQRDILVHEWK</sequence>
<evidence type="ECO:0000256" key="6">
    <source>
        <dbReference type="RuleBase" id="RU367044"/>
    </source>
</evidence>
<dbReference type="RefSeq" id="XP_022143772.1">
    <property type="nucleotide sequence ID" value="XM_022288080.1"/>
</dbReference>
<evidence type="ECO:0000256" key="2">
    <source>
        <dbReference type="ARBA" id="ARBA00005581"/>
    </source>
</evidence>
<dbReference type="InterPro" id="IPR010264">
    <property type="entry name" value="Self-incomp_S1"/>
</dbReference>
<evidence type="ECO:0000313" key="8">
    <source>
        <dbReference type="RefSeq" id="XP_022143772.1"/>
    </source>
</evidence>
<comment type="subcellular location">
    <subcellularLocation>
        <location evidence="1 6">Secreted</location>
    </subcellularLocation>
</comment>
<dbReference type="PANTHER" id="PTHR31232">
    <property type="match status" value="1"/>
</dbReference>
<dbReference type="OrthoDB" id="1727555at2759"/>
<dbReference type="GeneID" id="111013603"/>
<keyword evidence="5 6" id="KW-0732">Signal</keyword>
<comment type="similarity">
    <text evidence="2 6">Belongs to the plant self-incompatibility (S1) protein family.</text>
</comment>
<feature type="signal peptide" evidence="6">
    <location>
        <begin position="1"/>
        <end position="31"/>
    </location>
</feature>
<dbReference type="PANTHER" id="PTHR31232:SF156">
    <property type="entry name" value="PLANT SELF-INCOMPATIBILITY PROTEIN S1 FAMILY-RELATED"/>
    <property type="match status" value="1"/>
</dbReference>
<dbReference type="GO" id="GO:0060320">
    <property type="term" value="P:rejection of self pollen"/>
    <property type="evidence" value="ECO:0007669"/>
    <property type="project" value="UniProtKB-KW"/>
</dbReference>
<dbReference type="Proteomes" id="UP000504603">
    <property type="component" value="Unplaced"/>
</dbReference>
<organism evidence="7 8">
    <name type="scientific">Momordica charantia</name>
    <name type="common">Bitter gourd</name>
    <name type="synonym">Balsam pear</name>
    <dbReference type="NCBI Taxonomy" id="3673"/>
    <lineage>
        <taxon>Eukaryota</taxon>
        <taxon>Viridiplantae</taxon>
        <taxon>Streptophyta</taxon>
        <taxon>Embryophyta</taxon>
        <taxon>Tracheophyta</taxon>
        <taxon>Spermatophyta</taxon>
        <taxon>Magnoliopsida</taxon>
        <taxon>eudicotyledons</taxon>
        <taxon>Gunneridae</taxon>
        <taxon>Pentapetalae</taxon>
        <taxon>rosids</taxon>
        <taxon>fabids</taxon>
        <taxon>Cucurbitales</taxon>
        <taxon>Cucurbitaceae</taxon>
        <taxon>Momordiceae</taxon>
        <taxon>Momordica</taxon>
    </lineage>
</organism>
<evidence type="ECO:0000313" key="7">
    <source>
        <dbReference type="Proteomes" id="UP000504603"/>
    </source>
</evidence>
<keyword evidence="3 6" id="KW-0713">Self-incompatibility</keyword>
<evidence type="ECO:0000256" key="5">
    <source>
        <dbReference type="ARBA" id="ARBA00022729"/>
    </source>
</evidence>
<keyword evidence="7" id="KW-1185">Reference proteome</keyword>
<dbReference type="GO" id="GO:0005576">
    <property type="term" value="C:extracellular region"/>
    <property type="evidence" value="ECO:0007669"/>
    <property type="project" value="UniProtKB-SubCell"/>
</dbReference>